<organism evidence="1">
    <name type="scientific">hydrothermal vent metagenome</name>
    <dbReference type="NCBI Taxonomy" id="652676"/>
    <lineage>
        <taxon>unclassified sequences</taxon>
        <taxon>metagenomes</taxon>
        <taxon>ecological metagenomes</taxon>
    </lineage>
</organism>
<protein>
    <recommendedName>
        <fullName evidence="2">DUF1223 domain-containing protein</fullName>
    </recommendedName>
</protein>
<dbReference type="Pfam" id="PF06764">
    <property type="entry name" value="DUF1223"/>
    <property type="match status" value="1"/>
</dbReference>
<dbReference type="Gene3D" id="3.40.30.10">
    <property type="entry name" value="Glutaredoxin"/>
    <property type="match status" value="1"/>
</dbReference>
<accession>A0A3B0SD15</accession>
<dbReference type="InterPro" id="IPR010634">
    <property type="entry name" value="DUF1223"/>
</dbReference>
<dbReference type="SUPFAM" id="SSF52833">
    <property type="entry name" value="Thioredoxin-like"/>
    <property type="match status" value="1"/>
</dbReference>
<gene>
    <name evidence="1" type="ORF">MNBD_ALPHA08-1323</name>
</gene>
<proteinExistence type="predicted"/>
<dbReference type="InterPro" id="IPR006311">
    <property type="entry name" value="TAT_signal"/>
</dbReference>
<evidence type="ECO:0008006" key="2">
    <source>
        <dbReference type="Google" id="ProtNLM"/>
    </source>
</evidence>
<evidence type="ECO:0000313" key="1">
    <source>
        <dbReference type="EMBL" id="VAV98776.1"/>
    </source>
</evidence>
<dbReference type="AlphaFoldDB" id="A0A3B0SD15"/>
<dbReference type="EMBL" id="UOEC01000156">
    <property type="protein sequence ID" value="VAV98776.1"/>
    <property type="molecule type" value="Genomic_DNA"/>
</dbReference>
<reference evidence="1" key="1">
    <citation type="submission" date="2018-06" db="EMBL/GenBank/DDBJ databases">
        <authorList>
            <person name="Zhirakovskaya E."/>
        </authorList>
    </citation>
    <scope>NUCLEOTIDE SEQUENCE</scope>
</reference>
<dbReference type="PANTHER" id="PTHR36057:SF1">
    <property type="entry name" value="LIPOPROTEIN LIPID ATTACHMENT SITE-LIKE PROTEIN, PUTATIVE (DUF1223)-RELATED"/>
    <property type="match status" value="1"/>
</dbReference>
<sequence length="254" mass="27578">MEKRQTISRRSALVLGGAAAGSLVLGSKSLMAGGKPPVVVELFTSQGCSSCPPADKLLGELSQNPDIITLSLNVDYWDYLGWRDTLGSPRHTKRQQAYAANLGKRQVYTPQMMINGHLDVVGSRRKEVFKTLEKASTPGPRIPMTIAENDREIVITVAEGPLPDQVEKATVWVFVTSPKVLVPVERGENRGKNITYHNVARQMIPAGMWEGKAMRITLPKDGLGLEGERDCVALLQKGTVGEVIGAARISDPHA</sequence>
<dbReference type="PROSITE" id="PS51318">
    <property type="entry name" value="TAT"/>
    <property type="match status" value="1"/>
</dbReference>
<name>A0A3B0SD15_9ZZZZ</name>
<dbReference type="InterPro" id="IPR036249">
    <property type="entry name" value="Thioredoxin-like_sf"/>
</dbReference>
<dbReference type="PANTHER" id="PTHR36057">
    <property type="match status" value="1"/>
</dbReference>